<dbReference type="InterPro" id="IPR051598">
    <property type="entry name" value="TSUP/Inactive_protease-like"/>
</dbReference>
<comment type="subcellular location">
    <subcellularLocation>
        <location evidence="6">Cell membrane</location>
        <topology evidence="6">Multi-pass membrane protein</topology>
    </subcellularLocation>
    <subcellularLocation>
        <location evidence="1">Membrane</location>
        <topology evidence="1">Multi-pass membrane protein</topology>
    </subcellularLocation>
</comment>
<evidence type="ECO:0000313" key="8">
    <source>
        <dbReference type="Proteomes" id="UP000193387"/>
    </source>
</evidence>
<protein>
    <recommendedName>
        <fullName evidence="6">Probable membrane transporter protein</fullName>
    </recommendedName>
</protein>
<evidence type="ECO:0000256" key="1">
    <source>
        <dbReference type="ARBA" id="ARBA00004141"/>
    </source>
</evidence>
<name>A0AAJ3TWQ2_9MYCO</name>
<proteinExistence type="inferred from homology"/>
<reference evidence="7 8" key="1">
    <citation type="submission" date="2016-01" db="EMBL/GenBank/DDBJ databases">
        <title>The new phylogeny of the genus Mycobacterium.</title>
        <authorList>
            <person name="Tarcisio F."/>
            <person name="Conor M."/>
            <person name="Antonella G."/>
            <person name="Elisabetta G."/>
            <person name="Giulia F.S."/>
            <person name="Sara T."/>
            <person name="Anna F."/>
            <person name="Clotilde B."/>
            <person name="Roberto B."/>
            <person name="Veronica D.S."/>
            <person name="Fabio R."/>
            <person name="Monica P."/>
            <person name="Olivier J."/>
            <person name="Enrico T."/>
            <person name="Nicola S."/>
        </authorList>
    </citation>
    <scope>NUCLEOTIDE SEQUENCE [LARGE SCALE GENOMIC DNA]</scope>
    <source>
        <strain evidence="7 8">DSM 44616</strain>
    </source>
</reference>
<dbReference type="Proteomes" id="UP000193387">
    <property type="component" value="Unassembled WGS sequence"/>
</dbReference>
<feature type="transmembrane region" description="Helical" evidence="6">
    <location>
        <begin position="136"/>
        <end position="158"/>
    </location>
</feature>
<organism evidence="7 8">
    <name type="scientific">Mycobacterium saskatchewanense</name>
    <dbReference type="NCBI Taxonomy" id="220927"/>
    <lineage>
        <taxon>Bacteria</taxon>
        <taxon>Bacillati</taxon>
        <taxon>Actinomycetota</taxon>
        <taxon>Actinomycetes</taxon>
        <taxon>Mycobacteriales</taxon>
        <taxon>Mycobacteriaceae</taxon>
        <taxon>Mycobacterium</taxon>
        <taxon>Mycobacterium simiae complex</taxon>
    </lineage>
</organism>
<feature type="transmembrane region" description="Helical" evidence="6">
    <location>
        <begin position="72"/>
        <end position="91"/>
    </location>
</feature>
<dbReference type="AlphaFoldDB" id="A0AAJ3TWQ2"/>
<evidence type="ECO:0000313" key="7">
    <source>
        <dbReference type="EMBL" id="ORW74407.1"/>
    </source>
</evidence>
<evidence type="ECO:0000256" key="6">
    <source>
        <dbReference type="RuleBase" id="RU363041"/>
    </source>
</evidence>
<dbReference type="EMBL" id="LQPR01000008">
    <property type="protein sequence ID" value="ORW74407.1"/>
    <property type="molecule type" value="Genomic_DNA"/>
</dbReference>
<feature type="transmembrane region" description="Helical" evidence="6">
    <location>
        <begin position="97"/>
        <end position="115"/>
    </location>
</feature>
<keyword evidence="6" id="KW-1003">Cell membrane</keyword>
<evidence type="ECO:0000256" key="4">
    <source>
        <dbReference type="ARBA" id="ARBA00022989"/>
    </source>
</evidence>
<evidence type="ECO:0000256" key="5">
    <source>
        <dbReference type="ARBA" id="ARBA00023136"/>
    </source>
</evidence>
<dbReference type="Pfam" id="PF01925">
    <property type="entry name" value="TauE"/>
    <property type="match status" value="1"/>
</dbReference>
<feature type="transmembrane region" description="Helical" evidence="6">
    <location>
        <begin position="232"/>
        <end position="250"/>
    </location>
</feature>
<keyword evidence="4 6" id="KW-1133">Transmembrane helix</keyword>
<feature type="transmembrane region" description="Helical" evidence="6">
    <location>
        <begin position="39"/>
        <end position="60"/>
    </location>
</feature>
<dbReference type="InterPro" id="IPR002781">
    <property type="entry name" value="TM_pro_TauE-like"/>
</dbReference>
<gene>
    <name evidence="7" type="ORF">AWC23_04895</name>
</gene>
<dbReference type="PANTHER" id="PTHR43701:SF2">
    <property type="entry name" value="MEMBRANE TRANSPORTER PROTEIN YJNA-RELATED"/>
    <property type="match status" value="1"/>
</dbReference>
<evidence type="ECO:0000256" key="2">
    <source>
        <dbReference type="ARBA" id="ARBA00009142"/>
    </source>
</evidence>
<dbReference type="GO" id="GO:0005886">
    <property type="term" value="C:plasma membrane"/>
    <property type="evidence" value="ECO:0007669"/>
    <property type="project" value="UniProtKB-SubCell"/>
</dbReference>
<keyword evidence="8" id="KW-1185">Reference proteome</keyword>
<feature type="transmembrane region" description="Helical" evidence="6">
    <location>
        <begin position="198"/>
        <end position="220"/>
    </location>
</feature>
<comment type="similarity">
    <text evidence="2 6">Belongs to the 4-toluene sulfonate uptake permease (TSUP) (TC 2.A.102) family.</text>
</comment>
<comment type="caution">
    <text evidence="7">The sequence shown here is derived from an EMBL/GenBank/DDBJ whole genome shotgun (WGS) entry which is preliminary data.</text>
</comment>
<keyword evidence="5 6" id="KW-0472">Membrane</keyword>
<dbReference type="PANTHER" id="PTHR43701">
    <property type="entry name" value="MEMBRANE TRANSPORTER PROTEIN MJ0441-RELATED"/>
    <property type="match status" value="1"/>
</dbReference>
<feature type="transmembrane region" description="Helical" evidence="6">
    <location>
        <begin position="164"/>
        <end position="186"/>
    </location>
</feature>
<keyword evidence="3 6" id="KW-0812">Transmembrane</keyword>
<evidence type="ECO:0000256" key="3">
    <source>
        <dbReference type="ARBA" id="ARBA00022692"/>
    </source>
</evidence>
<sequence length="251" mass="25421">MPPWPVFVGVGAVLGSLSGLFGVGGSSLATPLLSVLGVPGLMAVASPLPATVPTAVTAAWPYVRRRNVRPRAALWSLVGAVPASVIGALLAHLIGGGPLLIASGVALVAVGVRVLRPVSDRAHRVGEARRRDRPMLVAASAGVGLFTGLLANGGGFLLVPMFLLVFGLTMLEAAGTSLAVVAALAIPTTAMHGALGHIDWSVAGALAIGATPASAVTALWAQHKNARRMQAAFAWFLIVSGAAFILYRLVA</sequence>
<dbReference type="RefSeq" id="WP_085254041.1">
    <property type="nucleotide sequence ID" value="NZ_AP022573.1"/>
</dbReference>
<accession>A0AAJ3TWQ2</accession>